<dbReference type="EMBL" id="FNPX01000001">
    <property type="protein sequence ID" value="SDY27231.1"/>
    <property type="molecule type" value="Genomic_DNA"/>
</dbReference>
<organism evidence="4 5">
    <name type="scientific">Jannaschia faecimaris</name>
    <dbReference type="NCBI Taxonomy" id="1244108"/>
    <lineage>
        <taxon>Bacteria</taxon>
        <taxon>Pseudomonadati</taxon>
        <taxon>Pseudomonadota</taxon>
        <taxon>Alphaproteobacteria</taxon>
        <taxon>Rhodobacterales</taxon>
        <taxon>Roseobacteraceae</taxon>
        <taxon>Jannaschia</taxon>
    </lineage>
</organism>
<dbReference type="PROSITE" id="PS51186">
    <property type="entry name" value="GNAT"/>
    <property type="match status" value="1"/>
</dbReference>
<dbReference type="Proteomes" id="UP000198914">
    <property type="component" value="Unassembled WGS sequence"/>
</dbReference>
<reference evidence="5" key="1">
    <citation type="submission" date="2016-10" db="EMBL/GenBank/DDBJ databases">
        <authorList>
            <person name="Varghese N."/>
            <person name="Submissions S."/>
        </authorList>
    </citation>
    <scope>NUCLEOTIDE SEQUENCE [LARGE SCALE GENOMIC DNA]</scope>
    <source>
        <strain evidence="5">DSM 100420</strain>
    </source>
</reference>
<keyword evidence="2 4" id="KW-0012">Acyltransferase</keyword>
<dbReference type="STRING" id="1244108.SAMN05444004_10113"/>
<sequence>MMSVHIRPARAFDSGPMARLINAIVARGGPTATHPPMMADELLDWMALSTVWHLAERAGDVLGFQWVEPHPDLPATTCEIATFVAPETQGIGIGASLFDFTRKAAKTAGFTHIHARVRASNAGGLIYYQSRGFERLSPRGDPASGRPPVQSIAMTYRL</sequence>
<accession>A0A1H3IHT6</accession>
<dbReference type="PANTHER" id="PTHR43877">
    <property type="entry name" value="AMINOALKYLPHOSPHONATE N-ACETYLTRANSFERASE-RELATED-RELATED"/>
    <property type="match status" value="1"/>
</dbReference>
<evidence type="ECO:0000256" key="1">
    <source>
        <dbReference type="ARBA" id="ARBA00022679"/>
    </source>
</evidence>
<dbReference type="Gene3D" id="3.40.630.30">
    <property type="match status" value="1"/>
</dbReference>
<keyword evidence="1 4" id="KW-0808">Transferase</keyword>
<keyword evidence="5" id="KW-1185">Reference proteome</keyword>
<evidence type="ECO:0000313" key="4">
    <source>
        <dbReference type="EMBL" id="SDY27231.1"/>
    </source>
</evidence>
<dbReference type="InterPro" id="IPR016181">
    <property type="entry name" value="Acyl_CoA_acyltransferase"/>
</dbReference>
<dbReference type="AlphaFoldDB" id="A0A1H3IHT6"/>
<evidence type="ECO:0000256" key="2">
    <source>
        <dbReference type="ARBA" id="ARBA00023315"/>
    </source>
</evidence>
<dbReference type="SUPFAM" id="SSF55729">
    <property type="entry name" value="Acyl-CoA N-acyltransferases (Nat)"/>
    <property type="match status" value="1"/>
</dbReference>
<dbReference type="InterPro" id="IPR050832">
    <property type="entry name" value="Bact_Acetyltransf"/>
</dbReference>
<dbReference type="GO" id="GO:0016747">
    <property type="term" value="F:acyltransferase activity, transferring groups other than amino-acyl groups"/>
    <property type="evidence" value="ECO:0007669"/>
    <property type="project" value="InterPro"/>
</dbReference>
<proteinExistence type="predicted"/>
<gene>
    <name evidence="4" type="ORF">SAMN05444004_10113</name>
</gene>
<feature type="domain" description="N-acetyltransferase" evidence="3">
    <location>
        <begin position="4"/>
        <end position="158"/>
    </location>
</feature>
<dbReference type="CDD" id="cd04301">
    <property type="entry name" value="NAT_SF"/>
    <property type="match status" value="1"/>
</dbReference>
<dbReference type="OrthoDB" id="5997585at2"/>
<name>A0A1H3IHT6_9RHOB</name>
<evidence type="ECO:0000313" key="5">
    <source>
        <dbReference type="Proteomes" id="UP000198914"/>
    </source>
</evidence>
<dbReference type="Pfam" id="PF00583">
    <property type="entry name" value="Acetyltransf_1"/>
    <property type="match status" value="1"/>
</dbReference>
<dbReference type="InterPro" id="IPR000182">
    <property type="entry name" value="GNAT_dom"/>
</dbReference>
<protein>
    <submittedName>
        <fullName evidence="4">L-amino acid N-acyltransferase YncA</fullName>
    </submittedName>
</protein>
<evidence type="ECO:0000259" key="3">
    <source>
        <dbReference type="PROSITE" id="PS51186"/>
    </source>
</evidence>